<gene>
    <name evidence="2" type="ORF">BGTH12_LOCUS3605</name>
</gene>
<dbReference type="AlphaFoldDB" id="A0A9W4D5E4"/>
<evidence type="ECO:0000313" key="3">
    <source>
        <dbReference type="Proteomes" id="UP000683417"/>
    </source>
</evidence>
<reference evidence="2" key="1">
    <citation type="submission" date="2020-10" db="EMBL/GenBank/DDBJ databases">
        <authorList>
            <person name="Muller C M."/>
        </authorList>
    </citation>
    <scope>NUCLEOTIDE SEQUENCE</scope>
    <source>
        <strain evidence="2">THUN-12</strain>
    </source>
</reference>
<proteinExistence type="predicted"/>
<protein>
    <submittedName>
        <fullName evidence="2">BgTH12-02486</fullName>
    </submittedName>
</protein>
<accession>A0A9W4D5E4</accession>
<dbReference type="Proteomes" id="UP000683417">
    <property type="component" value="Unassembled WGS sequence"/>
</dbReference>
<dbReference type="EMBL" id="CAJHIT010000005">
    <property type="protein sequence ID" value="CAD6502247.1"/>
    <property type="molecule type" value="Genomic_DNA"/>
</dbReference>
<keyword evidence="1" id="KW-0732">Signal</keyword>
<feature type="signal peptide" evidence="1">
    <location>
        <begin position="1"/>
        <end position="21"/>
    </location>
</feature>
<organism evidence="2 3">
    <name type="scientific">Blumeria graminis f. sp. triticale</name>
    <dbReference type="NCBI Taxonomy" id="1689686"/>
    <lineage>
        <taxon>Eukaryota</taxon>
        <taxon>Fungi</taxon>
        <taxon>Dikarya</taxon>
        <taxon>Ascomycota</taxon>
        <taxon>Pezizomycotina</taxon>
        <taxon>Leotiomycetes</taxon>
        <taxon>Erysiphales</taxon>
        <taxon>Erysiphaceae</taxon>
        <taxon>Blumeria</taxon>
    </lineage>
</organism>
<name>A0A9W4D5E4_BLUGR</name>
<evidence type="ECO:0000256" key="1">
    <source>
        <dbReference type="SAM" id="SignalP"/>
    </source>
</evidence>
<feature type="chain" id="PRO_5040877964" evidence="1">
    <location>
        <begin position="22"/>
        <end position="381"/>
    </location>
</feature>
<evidence type="ECO:0000313" key="2">
    <source>
        <dbReference type="EMBL" id="CAD6502247.1"/>
    </source>
</evidence>
<sequence length="381" mass="45130">MRKRHFYCAAVLLNICLHSHSTNVYPVPRKAEYLDEVISDYLCETTYFESKIVMNSYRTGCHRLWNADSNKKFPAKLEDNHFVNGAHRTLFSWPLNHATDSSDIRFTGIYRTVFDINCRFHGVVIRRENNHEDCIKFLDRKEFDNFGMKLEEYEIHKCDRAVFGETYLKASIKVACEASLNPRSNRYPLVHAESPSKIITYRWPLRQNDKIHESHQGGSDYHFRYFVLYTHEGGPVRVIENGRISWQTCPSEKKIIPPSTYESNIIGALEGIVYEDKKSYECSGQVFTDKYIQEVFSKIKTELQDWSNNPTRRDKYPQLKHIGQENAVDMVWMWYLRIREADFMRSESNERYVLAVDRNLESFNVFYVEDRKYTVCVTRYK</sequence>
<comment type="caution">
    <text evidence="2">The sequence shown here is derived from an EMBL/GenBank/DDBJ whole genome shotgun (WGS) entry which is preliminary data.</text>
</comment>